<feature type="domain" description="Response regulatory" evidence="11">
    <location>
        <begin position="9"/>
        <end position="123"/>
    </location>
</feature>
<sequence length="505" mass="56871">MADVDTRPSILVVDDEPRSAEVMARVLRESFDVHIAHNADTARECLETHWIQAIFCDQRMPGLTGTRFLAEVRNRWPDIVRVIVTGYTESEDMIDAINEAGIYHYITKPWHPDQLLLTARNATHLFAMQRDHERLSLELRLASPIAEGRLLRQRERVRGRYQFDSIIRATTSPLNDTCKQAAKVAVFDIPVLIQGETGTGKELMARALHYASQRDSGTFVAVNCGAIPDELLESELFGHRKGAFTGAHANRRGLVEEADGGTLFLDEIGDISPAFQVKLLRFLQEGEFRPLGTNETIHANVRVLAATHRDLQEEVRAGRFREDLYYRLAAMALTIPPLRERPEDIRVLATHLLDEACQRHGRRARGFSPDVMALFMRHDWPGNVRELQNEILRMLVLTENDTLGPDLLSPTLRFPRPAVPRLTPHGAPMAPTPESPSDTADNLPEDGSMQERLDMVEARILAQTIARCGWNKSLTARELGLSRVGLRAKLERYGIVPDAAKRPHP</sequence>
<accession>A0A4Y3TTU9</accession>
<gene>
    <name evidence="12" type="primary">hoxA</name>
    <name evidence="12" type="ORF">APE01nite_09800</name>
</gene>
<dbReference type="Gene3D" id="3.40.50.300">
    <property type="entry name" value="P-loop containing nucleotide triphosphate hydrolases"/>
    <property type="match status" value="1"/>
</dbReference>
<dbReference type="SUPFAM" id="SSF46689">
    <property type="entry name" value="Homeodomain-like"/>
    <property type="match status" value="1"/>
</dbReference>
<dbReference type="Pfam" id="PF25601">
    <property type="entry name" value="AAA_lid_14"/>
    <property type="match status" value="1"/>
</dbReference>
<evidence type="ECO:0000256" key="2">
    <source>
        <dbReference type="ARBA" id="ARBA00022840"/>
    </source>
</evidence>
<dbReference type="RefSeq" id="WP_170212527.1">
    <property type="nucleotide sequence ID" value="NZ_BAPL01000024.1"/>
</dbReference>
<dbReference type="GO" id="GO:0043565">
    <property type="term" value="F:sequence-specific DNA binding"/>
    <property type="evidence" value="ECO:0007669"/>
    <property type="project" value="InterPro"/>
</dbReference>
<evidence type="ECO:0000256" key="3">
    <source>
        <dbReference type="ARBA" id="ARBA00023012"/>
    </source>
</evidence>
<dbReference type="InterPro" id="IPR058031">
    <property type="entry name" value="AAA_lid_NorR"/>
</dbReference>
<dbReference type="Proteomes" id="UP000317730">
    <property type="component" value="Unassembled WGS sequence"/>
</dbReference>
<evidence type="ECO:0000256" key="8">
    <source>
        <dbReference type="PROSITE-ProRule" id="PRU00169"/>
    </source>
</evidence>
<name>A0A4Y3TTU9_9PROT</name>
<keyword evidence="12" id="KW-0371">Homeobox</keyword>
<dbReference type="CDD" id="cd00009">
    <property type="entry name" value="AAA"/>
    <property type="match status" value="1"/>
</dbReference>
<reference evidence="12 13" key="1">
    <citation type="submission" date="2019-06" db="EMBL/GenBank/DDBJ databases">
        <title>Whole genome shotgun sequence of Acetobacter peroxydans NBRC 13755.</title>
        <authorList>
            <person name="Hosoyama A."/>
            <person name="Uohara A."/>
            <person name="Ohji S."/>
            <person name="Ichikawa N."/>
        </authorList>
    </citation>
    <scope>NUCLEOTIDE SEQUENCE [LARGE SCALE GENOMIC DNA]</scope>
    <source>
        <strain evidence="12 13">NBRC 13755</strain>
    </source>
</reference>
<keyword evidence="8" id="KW-0597">Phosphoprotein</keyword>
<feature type="domain" description="Sigma-54 factor interaction" evidence="10">
    <location>
        <begin position="167"/>
        <end position="396"/>
    </location>
</feature>
<dbReference type="InterPro" id="IPR025662">
    <property type="entry name" value="Sigma_54_int_dom_ATP-bd_1"/>
</dbReference>
<dbReference type="EMBL" id="BJMV01000004">
    <property type="protein sequence ID" value="GEB85183.1"/>
    <property type="molecule type" value="Genomic_DNA"/>
</dbReference>
<dbReference type="InterPro" id="IPR025944">
    <property type="entry name" value="Sigma_54_int_dom_CS"/>
</dbReference>
<evidence type="ECO:0000256" key="6">
    <source>
        <dbReference type="ARBA" id="ARBA00023159"/>
    </source>
</evidence>
<dbReference type="PANTHER" id="PTHR32071">
    <property type="entry name" value="TRANSCRIPTIONAL REGULATORY PROTEIN"/>
    <property type="match status" value="1"/>
</dbReference>
<keyword evidence="13" id="KW-1185">Reference proteome</keyword>
<dbReference type="SMART" id="SM00448">
    <property type="entry name" value="REC"/>
    <property type="match status" value="1"/>
</dbReference>
<keyword evidence="5" id="KW-0238">DNA-binding</keyword>
<dbReference type="Gene3D" id="3.40.50.2300">
    <property type="match status" value="1"/>
</dbReference>
<keyword evidence="1" id="KW-0547">Nucleotide-binding</keyword>
<evidence type="ECO:0000259" key="10">
    <source>
        <dbReference type="PROSITE" id="PS50045"/>
    </source>
</evidence>
<dbReference type="GO" id="GO:0000160">
    <property type="term" value="P:phosphorelay signal transduction system"/>
    <property type="evidence" value="ECO:0007669"/>
    <property type="project" value="UniProtKB-KW"/>
</dbReference>
<dbReference type="Gene3D" id="1.10.10.60">
    <property type="entry name" value="Homeodomain-like"/>
    <property type="match status" value="1"/>
</dbReference>
<keyword evidence="7" id="KW-0804">Transcription</keyword>
<dbReference type="Pfam" id="PF00158">
    <property type="entry name" value="Sigma54_activat"/>
    <property type="match status" value="1"/>
</dbReference>
<proteinExistence type="predicted"/>
<feature type="modified residue" description="4-aspartylphosphate" evidence="8">
    <location>
        <position position="57"/>
    </location>
</feature>
<dbReference type="InterPro" id="IPR001789">
    <property type="entry name" value="Sig_transdc_resp-reg_receiver"/>
</dbReference>
<evidence type="ECO:0000256" key="7">
    <source>
        <dbReference type="ARBA" id="ARBA00023163"/>
    </source>
</evidence>
<evidence type="ECO:0000259" key="11">
    <source>
        <dbReference type="PROSITE" id="PS50110"/>
    </source>
</evidence>
<dbReference type="GO" id="GO:0005524">
    <property type="term" value="F:ATP binding"/>
    <property type="evidence" value="ECO:0007669"/>
    <property type="project" value="UniProtKB-KW"/>
</dbReference>
<dbReference type="InterPro" id="IPR009057">
    <property type="entry name" value="Homeodomain-like_sf"/>
</dbReference>
<keyword evidence="6" id="KW-0010">Activator</keyword>
<dbReference type="Pfam" id="PF00072">
    <property type="entry name" value="Response_reg"/>
    <property type="match status" value="1"/>
</dbReference>
<dbReference type="SUPFAM" id="SSF52540">
    <property type="entry name" value="P-loop containing nucleoside triphosphate hydrolases"/>
    <property type="match status" value="1"/>
</dbReference>
<evidence type="ECO:0000256" key="5">
    <source>
        <dbReference type="ARBA" id="ARBA00023125"/>
    </source>
</evidence>
<keyword evidence="4" id="KW-0805">Transcription regulation</keyword>
<dbReference type="FunFam" id="3.40.50.300:FF:000006">
    <property type="entry name" value="DNA-binding transcriptional regulator NtrC"/>
    <property type="match status" value="1"/>
</dbReference>
<evidence type="ECO:0000256" key="1">
    <source>
        <dbReference type="ARBA" id="ARBA00022741"/>
    </source>
</evidence>
<keyword evidence="3" id="KW-0902">Two-component regulatory system</keyword>
<dbReference type="SMART" id="SM00382">
    <property type="entry name" value="AAA"/>
    <property type="match status" value="1"/>
</dbReference>
<evidence type="ECO:0000313" key="13">
    <source>
        <dbReference type="Proteomes" id="UP000317730"/>
    </source>
</evidence>
<dbReference type="InterPro" id="IPR002197">
    <property type="entry name" value="HTH_Fis"/>
</dbReference>
<dbReference type="Pfam" id="PF02954">
    <property type="entry name" value="HTH_8"/>
    <property type="match status" value="1"/>
</dbReference>
<dbReference type="PROSITE" id="PS50045">
    <property type="entry name" value="SIGMA54_INTERACT_4"/>
    <property type="match status" value="1"/>
</dbReference>
<dbReference type="InterPro" id="IPR003593">
    <property type="entry name" value="AAA+_ATPase"/>
</dbReference>
<dbReference type="PROSITE" id="PS00688">
    <property type="entry name" value="SIGMA54_INTERACT_3"/>
    <property type="match status" value="1"/>
</dbReference>
<dbReference type="InterPro" id="IPR002078">
    <property type="entry name" value="Sigma_54_int"/>
</dbReference>
<keyword evidence="2" id="KW-0067">ATP-binding</keyword>
<dbReference type="PRINTS" id="PR01590">
    <property type="entry name" value="HTHFIS"/>
</dbReference>
<dbReference type="AlphaFoldDB" id="A0A4Y3TTU9"/>
<evidence type="ECO:0000256" key="4">
    <source>
        <dbReference type="ARBA" id="ARBA00023015"/>
    </source>
</evidence>
<dbReference type="PROSITE" id="PS00675">
    <property type="entry name" value="SIGMA54_INTERACT_1"/>
    <property type="match status" value="1"/>
</dbReference>
<evidence type="ECO:0000256" key="9">
    <source>
        <dbReference type="SAM" id="MobiDB-lite"/>
    </source>
</evidence>
<evidence type="ECO:0000313" key="12">
    <source>
        <dbReference type="EMBL" id="GEB85183.1"/>
    </source>
</evidence>
<dbReference type="PROSITE" id="PS00676">
    <property type="entry name" value="SIGMA54_INTERACT_2"/>
    <property type="match status" value="1"/>
</dbReference>
<dbReference type="InterPro" id="IPR027417">
    <property type="entry name" value="P-loop_NTPase"/>
</dbReference>
<dbReference type="Gene3D" id="1.10.8.60">
    <property type="match status" value="1"/>
</dbReference>
<organism evidence="12 13">
    <name type="scientific">Acetobacter peroxydans</name>
    <dbReference type="NCBI Taxonomy" id="104098"/>
    <lineage>
        <taxon>Bacteria</taxon>
        <taxon>Pseudomonadati</taxon>
        <taxon>Pseudomonadota</taxon>
        <taxon>Alphaproteobacteria</taxon>
        <taxon>Acetobacterales</taxon>
        <taxon>Acetobacteraceae</taxon>
        <taxon>Acetobacter</taxon>
    </lineage>
</organism>
<dbReference type="InterPro" id="IPR011006">
    <property type="entry name" value="CheY-like_superfamily"/>
</dbReference>
<comment type="caution">
    <text evidence="12">The sequence shown here is derived from an EMBL/GenBank/DDBJ whole genome shotgun (WGS) entry which is preliminary data.</text>
</comment>
<protein>
    <submittedName>
        <fullName evidence="12">Hydrogenase transcriptional regulatory protein HoxA</fullName>
    </submittedName>
</protein>
<dbReference type="PANTHER" id="PTHR32071:SF117">
    <property type="entry name" value="PTS-DEPENDENT DIHYDROXYACETONE KINASE OPERON REGULATORY PROTEIN-RELATED"/>
    <property type="match status" value="1"/>
</dbReference>
<dbReference type="PROSITE" id="PS50110">
    <property type="entry name" value="RESPONSE_REGULATORY"/>
    <property type="match status" value="1"/>
</dbReference>
<feature type="region of interest" description="Disordered" evidence="9">
    <location>
        <begin position="418"/>
        <end position="446"/>
    </location>
</feature>
<dbReference type="SUPFAM" id="SSF52172">
    <property type="entry name" value="CheY-like"/>
    <property type="match status" value="1"/>
</dbReference>
<dbReference type="InterPro" id="IPR025943">
    <property type="entry name" value="Sigma_54_int_dom_ATP-bd_2"/>
</dbReference>
<dbReference type="GO" id="GO:0006355">
    <property type="term" value="P:regulation of DNA-templated transcription"/>
    <property type="evidence" value="ECO:0007669"/>
    <property type="project" value="InterPro"/>
</dbReference>